<evidence type="ECO:0000313" key="3">
    <source>
        <dbReference type="Proteomes" id="UP000000370"/>
    </source>
</evidence>
<keyword evidence="1" id="KW-1133">Transmembrane helix</keyword>
<dbReference type="KEGG" id="cpy:Cphy_1991"/>
<name>A9KHS4_LACP7</name>
<organism evidence="2 3">
    <name type="scientific">Lachnoclostridium phytofermentans (strain ATCC 700394 / DSM 18823 / ISDg)</name>
    <name type="common">Clostridium phytofermentans</name>
    <dbReference type="NCBI Taxonomy" id="357809"/>
    <lineage>
        <taxon>Bacteria</taxon>
        <taxon>Bacillati</taxon>
        <taxon>Bacillota</taxon>
        <taxon>Clostridia</taxon>
        <taxon>Lachnospirales</taxon>
        <taxon>Lachnospiraceae</taxon>
    </lineage>
</organism>
<evidence type="ECO:0000256" key="1">
    <source>
        <dbReference type="SAM" id="Phobius"/>
    </source>
</evidence>
<dbReference type="Proteomes" id="UP000000370">
    <property type="component" value="Chromosome"/>
</dbReference>
<dbReference type="EMBL" id="CP000885">
    <property type="protein sequence ID" value="ABX42359.1"/>
    <property type="molecule type" value="Genomic_DNA"/>
</dbReference>
<feature type="transmembrane region" description="Helical" evidence="1">
    <location>
        <begin position="16"/>
        <end position="35"/>
    </location>
</feature>
<reference evidence="3" key="1">
    <citation type="submission" date="2007-11" db="EMBL/GenBank/DDBJ databases">
        <title>Complete genome sequence of Clostridium phytofermentans ISDg.</title>
        <authorList>
            <person name="Leschine S.B."/>
            <person name="Warnick T.A."/>
            <person name="Blanchard J.L."/>
            <person name="Schnell D.J."/>
            <person name="Petit E.L."/>
            <person name="LaTouf W.G."/>
            <person name="Copeland A."/>
            <person name="Lucas S."/>
            <person name="Lapidus A."/>
            <person name="Barry K."/>
            <person name="Glavina del Rio T."/>
            <person name="Dalin E."/>
            <person name="Tice H."/>
            <person name="Pitluck S."/>
            <person name="Kiss H."/>
            <person name="Brettin T."/>
            <person name="Bruce D."/>
            <person name="Detter J.C."/>
            <person name="Han C."/>
            <person name="Kuske C."/>
            <person name="Schmutz J."/>
            <person name="Larimer F."/>
            <person name="Land M."/>
            <person name="Hauser L."/>
            <person name="Kyrpides N."/>
            <person name="Kim E.A."/>
            <person name="Richardson P."/>
        </authorList>
    </citation>
    <scope>NUCLEOTIDE SEQUENCE [LARGE SCALE GENOMIC DNA]</scope>
    <source>
        <strain evidence="3">ATCC 700394 / DSM 18823 / ISDg</strain>
    </source>
</reference>
<keyword evidence="3" id="KW-1185">Reference proteome</keyword>
<keyword evidence="1" id="KW-0472">Membrane</keyword>
<feature type="transmembrane region" description="Helical" evidence="1">
    <location>
        <begin position="111"/>
        <end position="128"/>
    </location>
</feature>
<feature type="transmembrane region" description="Helical" evidence="1">
    <location>
        <begin position="88"/>
        <end position="105"/>
    </location>
</feature>
<keyword evidence="1" id="KW-0812">Transmembrane</keyword>
<protein>
    <submittedName>
        <fullName evidence="2">Uncharacterized protein</fullName>
    </submittedName>
</protein>
<evidence type="ECO:0000313" key="2">
    <source>
        <dbReference type="EMBL" id="ABX42359.1"/>
    </source>
</evidence>
<dbReference type="eggNOG" id="ENOG5032811">
    <property type="taxonomic scope" value="Bacteria"/>
</dbReference>
<sequence length="265" mass="30793">MGEKIGKISIFTKRHLSYICSVLSWGLMLLTFWYFEYRVYGGNLEIGSCFTYALICPPIYAFSYFLNREERKEELVQKSVLKSKISNIISDIILIGLGLFFLWVIVFKNHYLINIYLCLSIILFYIIIKYILPQKECEEKNKIKMSGWLVSILFSILIVDVLIFCIIANPVTVKGGRQLVAEDGYENVQYIDNIKDPIILESIFVDCDLSLLKHEEALNFYLYRGFKNGESYGIAVSLVGRRIVAETKDENNKTLLYFYRIHSND</sequence>
<dbReference type="RefSeq" id="WP_012200013.1">
    <property type="nucleotide sequence ID" value="NC_010001.1"/>
</dbReference>
<dbReference type="STRING" id="357809.Cphy_1991"/>
<feature type="transmembrane region" description="Helical" evidence="1">
    <location>
        <begin position="148"/>
        <end position="169"/>
    </location>
</feature>
<proteinExistence type="predicted"/>
<dbReference type="AlphaFoldDB" id="A9KHS4"/>
<accession>A9KHS4</accession>
<gene>
    <name evidence="2" type="ordered locus">Cphy_1991</name>
</gene>
<feature type="transmembrane region" description="Helical" evidence="1">
    <location>
        <begin position="50"/>
        <end position="67"/>
    </location>
</feature>
<dbReference type="HOGENOM" id="CLU_1048495_0_0_9"/>